<keyword evidence="2" id="KW-0812">Transmembrane</keyword>
<dbReference type="PANTHER" id="PTHR42109:SF2">
    <property type="entry name" value="INTEGRAL MEMBRANE PROTEIN"/>
    <property type="match status" value="1"/>
</dbReference>
<evidence type="ECO:0000256" key="2">
    <source>
        <dbReference type="SAM" id="Phobius"/>
    </source>
</evidence>
<feature type="transmembrane region" description="Helical" evidence="2">
    <location>
        <begin position="105"/>
        <end position="122"/>
    </location>
</feature>
<reference evidence="4" key="1">
    <citation type="submission" date="2023-10" db="EMBL/GenBank/DDBJ databases">
        <authorList>
            <person name="Hackl T."/>
        </authorList>
    </citation>
    <scope>NUCLEOTIDE SEQUENCE</scope>
</reference>
<keyword evidence="5" id="KW-1185">Reference proteome</keyword>
<feature type="transmembrane region" description="Helical" evidence="2">
    <location>
        <begin position="12"/>
        <end position="30"/>
    </location>
</feature>
<dbReference type="PANTHER" id="PTHR42109">
    <property type="entry name" value="UNPLACED GENOMIC SCAFFOLD UM_SCAF_CONTIG_1.265, WHOLE GENOME SHOTGUN SEQUENCE"/>
    <property type="match status" value="1"/>
</dbReference>
<sequence length="280" mass="30465">MGSVTYRDGTAIVQLFFFAAYLCCALFLCTKHGWYRSGGWLIIVLFSTLRIIGSGFQLSTIDHPTRTAYAGALITESIGIAPLVNINVGMLAWLNEYLRKKLHKIVFIMFFVASSTGIGLASEGGARSANTATPFSGNALTQAAIVIFTVQYACVGIVASIIYAQRREIARLELRLLVCTAACSPFIVVRLVYGLIANFSHDIRFNIFLGDTTIYFTMSVLMEIFAVGLCCIAGLMLEKMPRPNSKTSEPGTVELSEGILHQRASGELSGLPQEGVESHK</sequence>
<organism evidence="4 5">
    <name type="scientific">Anthostomella pinea</name>
    <dbReference type="NCBI Taxonomy" id="933095"/>
    <lineage>
        <taxon>Eukaryota</taxon>
        <taxon>Fungi</taxon>
        <taxon>Dikarya</taxon>
        <taxon>Ascomycota</taxon>
        <taxon>Pezizomycotina</taxon>
        <taxon>Sordariomycetes</taxon>
        <taxon>Xylariomycetidae</taxon>
        <taxon>Xylariales</taxon>
        <taxon>Xylariaceae</taxon>
        <taxon>Anthostomella</taxon>
    </lineage>
</organism>
<dbReference type="EMBL" id="CAUWAG010000006">
    <property type="protein sequence ID" value="CAJ2504152.1"/>
    <property type="molecule type" value="Genomic_DNA"/>
</dbReference>
<keyword evidence="2" id="KW-1133">Transmembrane helix</keyword>
<evidence type="ECO:0000313" key="4">
    <source>
        <dbReference type="EMBL" id="CAJ2504152.1"/>
    </source>
</evidence>
<evidence type="ECO:0000256" key="1">
    <source>
        <dbReference type="SAM" id="MobiDB-lite"/>
    </source>
</evidence>
<protein>
    <submittedName>
        <fullName evidence="4">Uu.00g115460.m01.CDS01</fullName>
    </submittedName>
</protein>
<gene>
    <name evidence="4" type="ORF">KHLLAP_LOCUS4620</name>
</gene>
<feature type="domain" description="DUF7702" evidence="3">
    <location>
        <begin position="4"/>
        <end position="239"/>
    </location>
</feature>
<dbReference type="InterPro" id="IPR056119">
    <property type="entry name" value="DUF7702"/>
</dbReference>
<dbReference type="AlphaFoldDB" id="A0AAI8VFW9"/>
<comment type="caution">
    <text evidence="4">The sequence shown here is derived from an EMBL/GenBank/DDBJ whole genome shotgun (WGS) entry which is preliminary data.</text>
</comment>
<feature type="transmembrane region" description="Helical" evidence="2">
    <location>
        <begin position="68"/>
        <end position="93"/>
    </location>
</feature>
<feature type="transmembrane region" description="Helical" evidence="2">
    <location>
        <begin position="216"/>
        <end position="237"/>
    </location>
</feature>
<dbReference type="Pfam" id="PF24800">
    <property type="entry name" value="DUF7702"/>
    <property type="match status" value="1"/>
</dbReference>
<evidence type="ECO:0000313" key="5">
    <source>
        <dbReference type="Proteomes" id="UP001295740"/>
    </source>
</evidence>
<dbReference type="Proteomes" id="UP001295740">
    <property type="component" value="Unassembled WGS sequence"/>
</dbReference>
<feature type="transmembrane region" description="Helical" evidence="2">
    <location>
        <begin position="37"/>
        <end position="56"/>
    </location>
</feature>
<accession>A0AAI8VFW9</accession>
<feature type="region of interest" description="Disordered" evidence="1">
    <location>
        <begin position="260"/>
        <end position="280"/>
    </location>
</feature>
<evidence type="ECO:0000259" key="3">
    <source>
        <dbReference type="Pfam" id="PF24800"/>
    </source>
</evidence>
<name>A0AAI8VFW9_9PEZI</name>
<proteinExistence type="predicted"/>
<keyword evidence="2" id="KW-0472">Membrane</keyword>
<feature type="transmembrane region" description="Helical" evidence="2">
    <location>
        <begin position="176"/>
        <end position="196"/>
    </location>
</feature>
<feature type="transmembrane region" description="Helical" evidence="2">
    <location>
        <begin position="142"/>
        <end position="164"/>
    </location>
</feature>